<feature type="compositionally biased region" description="Low complexity" evidence="1">
    <location>
        <begin position="335"/>
        <end position="355"/>
    </location>
</feature>
<feature type="region of interest" description="Disordered" evidence="1">
    <location>
        <begin position="222"/>
        <end position="243"/>
    </location>
</feature>
<protein>
    <submittedName>
        <fullName evidence="3">PEP-CTERM sorting domain-containing protein</fullName>
    </submittedName>
</protein>
<feature type="compositionally biased region" description="Low complexity" evidence="1">
    <location>
        <begin position="265"/>
        <end position="277"/>
    </location>
</feature>
<dbReference type="EMBL" id="CP051685">
    <property type="protein sequence ID" value="QJE02410.1"/>
    <property type="molecule type" value="Genomic_DNA"/>
</dbReference>
<sequence>MLKSRLAAFTVIGLAGGAALLVLLPAAQMLRAPAVPEAAPATVPATLRMSARAAAPAAAADKPAPRRVYRFSIVPGGLASRDELLQAIAHDPVVAAHYAGFDADKARAVTVDKARAVYVSYRKGDQVYWTAKKLTLAPGETVLTDGVNEIRGRCGNRISDVPRFPVEAHGPSERDLDSSTLQPADGGLESVSYAPAAAQGYDGQSHQLVSFPYGAGLLTPGAGSPGSTGRFGTLDGNETPRFPYATRYPVTAATPVGPATPVDTAAPVGPAVPSAPGTDGLVPTTQPVLAASDPVVPVVSADVPATLPATDTTGANVADPGNLPAPVALDPSLWPPGLAAATPAPTPASAEAPEPGSLWLGGVGLAAMLLLRRRRST</sequence>
<dbReference type="InterPro" id="IPR013424">
    <property type="entry name" value="Ice-binding_C"/>
</dbReference>
<name>A0A7Z2ZUK6_9BURK</name>
<reference evidence="3 4" key="1">
    <citation type="submission" date="2020-04" db="EMBL/GenBank/DDBJ databases">
        <title>Genome sequencing of novel species.</title>
        <authorList>
            <person name="Heo J."/>
            <person name="Kim S.-J."/>
            <person name="Kim J.-S."/>
            <person name="Hong S.-B."/>
            <person name="Kwon S.-W."/>
        </authorList>
    </citation>
    <scope>NUCLEOTIDE SEQUENCE [LARGE SCALE GENOMIC DNA]</scope>
    <source>
        <strain evidence="3 4">GN2-R2</strain>
    </source>
</reference>
<organism evidence="3 4">
    <name type="scientific">Massilia forsythiae</name>
    <dbReference type="NCBI Taxonomy" id="2728020"/>
    <lineage>
        <taxon>Bacteria</taxon>
        <taxon>Pseudomonadati</taxon>
        <taxon>Pseudomonadota</taxon>
        <taxon>Betaproteobacteria</taxon>
        <taxon>Burkholderiales</taxon>
        <taxon>Oxalobacteraceae</taxon>
        <taxon>Telluria group</taxon>
        <taxon>Massilia</taxon>
    </lineage>
</organism>
<evidence type="ECO:0000259" key="2">
    <source>
        <dbReference type="Pfam" id="PF07589"/>
    </source>
</evidence>
<dbReference type="NCBIfam" id="TIGR02595">
    <property type="entry name" value="PEP_CTERM"/>
    <property type="match status" value="1"/>
</dbReference>
<accession>A0A7Z2ZUK6</accession>
<gene>
    <name evidence="3" type="ORF">HH212_22275</name>
</gene>
<evidence type="ECO:0000256" key="1">
    <source>
        <dbReference type="SAM" id="MobiDB-lite"/>
    </source>
</evidence>
<dbReference type="KEGG" id="mfy:HH212_22275"/>
<feature type="region of interest" description="Disordered" evidence="1">
    <location>
        <begin position="261"/>
        <end position="285"/>
    </location>
</feature>
<dbReference type="RefSeq" id="WP_170204497.1">
    <property type="nucleotide sequence ID" value="NZ_CP051685.1"/>
</dbReference>
<dbReference type="AlphaFoldDB" id="A0A7Z2ZUK6"/>
<evidence type="ECO:0000313" key="4">
    <source>
        <dbReference type="Proteomes" id="UP000502415"/>
    </source>
</evidence>
<dbReference type="Pfam" id="PF07589">
    <property type="entry name" value="PEP-CTERM"/>
    <property type="match status" value="1"/>
</dbReference>
<feature type="region of interest" description="Disordered" evidence="1">
    <location>
        <begin position="162"/>
        <end position="186"/>
    </location>
</feature>
<feature type="region of interest" description="Disordered" evidence="1">
    <location>
        <begin position="310"/>
        <end position="355"/>
    </location>
</feature>
<feature type="domain" description="Ice-binding protein C-terminal" evidence="2">
    <location>
        <begin position="352"/>
        <end position="374"/>
    </location>
</feature>
<evidence type="ECO:0000313" key="3">
    <source>
        <dbReference type="EMBL" id="QJE02410.1"/>
    </source>
</evidence>
<proteinExistence type="predicted"/>
<keyword evidence="4" id="KW-1185">Reference proteome</keyword>
<dbReference type="Proteomes" id="UP000502415">
    <property type="component" value="Chromosome"/>
</dbReference>